<evidence type="ECO:0000313" key="2">
    <source>
        <dbReference type="Proteomes" id="UP000008553"/>
    </source>
</evidence>
<name>Q7R926_PLAYO</name>
<comment type="caution">
    <text evidence="1">The sequence shown here is derived from an EMBL/GenBank/DDBJ whole genome shotgun (WGS) entry which is preliminary data.</text>
</comment>
<reference evidence="1 2" key="1">
    <citation type="journal article" date="2002" name="Nature">
        <title>Genome sequence and comparative analysis of the model rodent malaria parasite Plasmodium yoelii yoelii.</title>
        <authorList>
            <person name="Carlton J.M."/>
            <person name="Angiuoli S.V."/>
            <person name="Suh B.B."/>
            <person name="Kooij T.W."/>
            <person name="Pertea M."/>
            <person name="Silva J.C."/>
            <person name="Ermolaeva M.D."/>
            <person name="Allen J.E."/>
            <person name="Selengut J.D."/>
            <person name="Koo H.L."/>
            <person name="Peterson J.D."/>
            <person name="Pop M."/>
            <person name="Kosack D.S."/>
            <person name="Shumway M.F."/>
            <person name="Bidwell S.L."/>
            <person name="Shallom S.J."/>
            <person name="van Aken S.E."/>
            <person name="Riedmuller S.B."/>
            <person name="Feldblyum T.V."/>
            <person name="Cho J.K."/>
            <person name="Quackenbush J."/>
            <person name="Sedegah M."/>
            <person name="Shoaibi A."/>
            <person name="Cummings L.M."/>
            <person name="Florens L."/>
            <person name="Yates J.R."/>
            <person name="Raine J.D."/>
            <person name="Sinden R.E."/>
            <person name="Harris M.A."/>
            <person name="Cunningham D.A."/>
            <person name="Preiser P.R."/>
            <person name="Bergman L.W."/>
            <person name="Vaidya A.B."/>
            <person name="van Lin L.H."/>
            <person name="Janse C.J."/>
            <person name="Waters A.P."/>
            <person name="Smith H.O."/>
            <person name="White O.R."/>
            <person name="Salzberg S.L."/>
            <person name="Venter J.C."/>
            <person name="Fraser C.M."/>
            <person name="Hoffman S.L."/>
            <person name="Gardner M.J."/>
            <person name="Carucci D.J."/>
        </authorList>
    </citation>
    <scope>NUCLEOTIDE SEQUENCE [LARGE SCALE GENOMIC DNA]</scope>
    <source>
        <strain evidence="1 2">17XNL</strain>
    </source>
</reference>
<evidence type="ECO:0000313" key="1">
    <source>
        <dbReference type="EMBL" id="EAA19388.1"/>
    </source>
</evidence>
<gene>
    <name evidence="1" type="ORF">PY07043</name>
</gene>
<dbReference type="Proteomes" id="UP000008553">
    <property type="component" value="Unassembled WGS sequence"/>
</dbReference>
<protein>
    <submittedName>
        <fullName evidence="1">Uncharacterized protein</fullName>
    </submittedName>
</protein>
<feature type="non-terminal residue" evidence="1">
    <location>
        <position position="10"/>
    </location>
</feature>
<accession>Q7R926</accession>
<sequence length="10" mass="1196">MMLKICTPQM</sequence>
<dbReference type="EMBL" id="AABL01002501">
    <property type="protein sequence ID" value="EAA19388.1"/>
    <property type="molecule type" value="Genomic_DNA"/>
</dbReference>
<organism evidence="1 2">
    <name type="scientific">Plasmodium yoelii yoelii</name>
    <dbReference type="NCBI Taxonomy" id="73239"/>
    <lineage>
        <taxon>Eukaryota</taxon>
        <taxon>Sar</taxon>
        <taxon>Alveolata</taxon>
        <taxon>Apicomplexa</taxon>
        <taxon>Aconoidasida</taxon>
        <taxon>Haemosporida</taxon>
        <taxon>Plasmodiidae</taxon>
        <taxon>Plasmodium</taxon>
        <taxon>Plasmodium (Vinckeia)</taxon>
    </lineage>
</organism>
<keyword evidence="2" id="KW-1185">Reference proteome</keyword>
<dbReference type="InParanoid" id="Q7R926"/>
<dbReference type="PaxDb" id="73239-Q7R926"/>
<proteinExistence type="predicted"/>